<dbReference type="InterPro" id="IPR003529">
    <property type="entry name" value="Hematopoietin_rcpt_Gp130_CS"/>
</dbReference>
<dbReference type="FunFam" id="2.60.40.10:FF:001148">
    <property type="entry name" value="oncostatin-M-specific receptor subunit beta"/>
    <property type="match status" value="1"/>
</dbReference>
<dbReference type="MGI" id="MGI:1330819">
    <property type="gene designation" value="Osmr"/>
</dbReference>
<accession>B9EHD2</accession>
<dbReference type="InterPro" id="IPR013783">
    <property type="entry name" value="Ig-like_fold"/>
</dbReference>
<dbReference type="PANTHER" id="PTHR48423:SF1">
    <property type="entry name" value="INTERLEUKIN-27 RECEPTOR SUBUNIT ALPHA"/>
    <property type="match status" value="1"/>
</dbReference>
<evidence type="ECO:0000256" key="9">
    <source>
        <dbReference type="ARBA" id="ARBA00023170"/>
    </source>
</evidence>
<feature type="domain" description="Fibronectin type-III" evidence="17">
    <location>
        <begin position="525"/>
        <end position="621"/>
    </location>
</feature>
<comment type="subunit">
    <text evidence="11">Heterodimer composed of OSMR and IL6ST (type II OSM receptor). Heterodimer with IL31RA to form the IL31 receptor.</text>
</comment>
<dbReference type="FunFam" id="2.60.40.10:FF:000607">
    <property type="entry name" value="Leukemia inhibitory factor receptor"/>
    <property type="match status" value="1"/>
</dbReference>
<organism evidence="18">
    <name type="scientific">Mus musculus</name>
    <name type="common">Mouse</name>
    <dbReference type="NCBI Taxonomy" id="10090"/>
    <lineage>
        <taxon>Eukaryota</taxon>
        <taxon>Metazoa</taxon>
        <taxon>Chordata</taxon>
        <taxon>Craniata</taxon>
        <taxon>Vertebrata</taxon>
        <taxon>Euteleostomi</taxon>
        <taxon>Mammalia</taxon>
        <taxon>Eutheria</taxon>
        <taxon>Euarchontoglires</taxon>
        <taxon>Glires</taxon>
        <taxon>Rodentia</taxon>
        <taxon>Myomorpha</taxon>
        <taxon>Muroidea</taxon>
        <taxon>Muridae</taxon>
        <taxon>Murinae</taxon>
        <taxon>Mus</taxon>
        <taxon>Mus</taxon>
    </lineage>
</organism>
<dbReference type="InterPro" id="IPR003961">
    <property type="entry name" value="FN3_dom"/>
</dbReference>
<evidence type="ECO:0000256" key="1">
    <source>
        <dbReference type="ARBA" id="ARBA00004479"/>
    </source>
</evidence>
<dbReference type="Pfam" id="PF17971">
    <property type="entry name" value="LIFR_D2"/>
    <property type="match status" value="1"/>
</dbReference>
<name>B9EHD2_MOUSE</name>
<sequence>MAFSVVLHPAFLLAVLSLRASRSEVLEEPLPLTPEIHKVSFQLKLQEVNLEWTVPALTHEELNMIFQIEISRLNISNTIWVENYSTTVKREEAVRWNWTSDIPLECVKHFIRIRALVDDTKSLPQSSWGNWSSWKEVNAKVSVEPDKSLIFPKDKVLEEGSNVTICLMYGQNVYNVSCKLQDEPIHGEQLDSHVSLLKLNNVVFLSDTGTNINCQATKGPKRIFGTVLFVSKVLEEPKNVSCETRDFKTLDCSWEPGVDTTLTWRKQRFQNYTLCESFSKRCEVSNYRNSYTWQITEGSQEMYNFTLTAENQLRKRSVNINFNLTHRVHPKAPQDVTLKIIGATKANMTWKVHSHGNNYTLLCQVKLQYGGEVIHEHNVSVHMSANYLFSDLDPDTKYKAFVRCASANHFWKWSDWTQKEFSTPETAPSQALDVWRQVWSENGRRIVTLFWKPLLKSQANGKIISYNIVVENEAKPTESEHYCVWAPALSTNLSLDLQPYKIRITANNSMGASPESLMVLSNDSGHEEVKEKTIKGIKDAFNISWEPVSGDTMGYVVDWCAHSQDQRCDLQWKNLGPNTTSTTITSDDFKPGVRYNFRIFERSVEHKARLVEKQRGYTQELAPLVNPKVEIPYSTPNSFVLRWPDYDSDFQAGFIKGYLVYVKSKEMQCNQPWERTLLPDNSVLCKYDINGSETKTLTVENLQPESLYEFFVTPYTSAGPGPNETFTKVTTPDARSHMLLQIILPMTLCVLLSIIVCYWKSQWVKEKCYPDIPNPYKSSILSLIKSKKNPHLIMNVKDCIPDVLEVINKAEGSKTQCVGSGKLHIEDVPTKPPIVPTEKDSSGPVPCIFFENFTYDQSAFDSGSHGLIPGPLKDTAHQLGLLAPPNKFQNVLKNDYMKPLVESPTEETSLIYVSQLASPMCGDKDTLATEPPVPVHGSEYKRQMVVPGSLASPSLKEDNSLTSTVLLGQGEQ</sequence>
<evidence type="ECO:0000256" key="15">
    <source>
        <dbReference type="SAM" id="Phobius"/>
    </source>
</evidence>
<evidence type="ECO:0000313" key="19">
    <source>
        <dbReference type="MGI" id="MGI:1330819"/>
    </source>
</evidence>
<keyword evidence="8" id="KW-1015">Disulfide bond</keyword>
<dbReference type="FunFam" id="2.60.40.10:FF:001289">
    <property type="entry name" value="Oncostatin-M-specific receptor subunit beta"/>
    <property type="match status" value="1"/>
</dbReference>
<evidence type="ECO:0000256" key="12">
    <source>
        <dbReference type="ARBA" id="ARBA00071726"/>
    </source>
</evidence>
<dbReference type="SUPFAM" id="SSF49265">
    <property type="entry name" value="Fibronectin type III"/>
    <property type="match status" value="3"/>
</dbReference>
<keyword evidence="7 15" id="KW-0472">Membrane</keyword>
<gene>
    <name evidence="18 19" type="primary">Osmr</name>
</gene>
<keyword evidence="3 15" id="KW-0812">Transmembrane</keyword>
<evidence type="ECO:0000256" key="8">
    <source>
        <dbReference type="ARBA" id="ARBA00023157"/>
    </source>
</evidence>
<dbReference type="FunFam" id="2.60.40.10:FF:001286">
    <property type="entry name" value="Oncostatin-M-specific receptor subunit beta"/>
    <property type="match status" value="1"/>
</dbReference>
<dbReference type="PROSITE" id="PS01353">
    <property type="entry name" value="HEMATOPO_REC_L_F2"/>
    <property type="match status" value="1"/>
</dbReference>
<dbReference type="FunFam" id="2.60.40.10:FF:000578">
    <property type="entry name" value="Leukemia inhibitory factor receptor"/>
    <property type="match status" value="1"/>
</dbReference>
<feature type="compositionally biased region" description="Polar residues" evidence="14">
    <location>
        <begin position="960"/>
        <end position="972"/>
    </location>
</feature>
<evidence type="ECO:0000256" key="14">
    <source>
        <dbReference type="SAM" id="MobiDB-lite"/>
    </source>
</evidence>
<evidence type="ECO:0000256" key="7">
    <source>
        <dbReference type="ARBA" id="ARBA00023136"/>
    </source>
</evidence>
<keyword evidence="4 16" id="KW-0732">Signal</keyword>
<feature type="transmembrane region" description="Helical" evidence="15">
    <location>
        <begin position="738"/>
        <end position="759"/>
    </location>
</feature>
<evidence type="ECO:0000256" key="4">
    <source>
        <dbReference type="ARBA" id="ARBA00022729"/>
    </source>
</evidence>
<dbReference type="SMART" id="SM00060">
    <property type="entry name" value="FN3"/>
    <property type="match status" value="4"/>
</dbReference>
<dbReference type="PANTHER" id="PTHR48423">
    <property type="entry name" value="INTERLEUKIN-27 RECEPTOR SUBUNIT ALPHA"/>
    <property type="match status" value="1"/>
</dbReference>
<dbReference type="Pfam" id="PF21177">
    <property type="entry name" value="LIF-R_Ig-like"/>
    <property type="match status" value="1"/>
</dbReference>
<proteinExistence type="evidence at transcript level"/>
<evidence type="ECO:0000256" key="3">
    <source>
        <dbReference type="ARBA" id="ARBA00022692"/>
    </source>
</evidence>
<keyword evidence="10" id="KW-0325">Glycoprotein</keyword>
<dbReference type="InterPro" id="IPR048497">
    <property type="entry name" value="LIF-R-like_Ig-like"/>
</dbReference>
<feature type="domain" description="Fibronectin type-III" evidence="17">
    <location>
        <begin position="332"/>
        <end position="426"/>
    </location>
</feature>
<dbReference type="Gene3D" id="2.60.40.10">
    <property type="entry name" value="Immunoglobulins"/>
    <property type="match status" value="7"/>
</dbReference>
<keyword evidence="9 18" id="KW-0675">Receptor</keyword>
<dbReference type="InterPro" id="IPR040817">
    <property type="entry name" value="LIFR_D2"/>
</dbReference>
<feature type="chain" id="PRO_5002883516" description="Oncostatin-M-specific receptor subunit beta" evidence="16">
    <location>
        <begin position="24"/>
        <end position="972"/>
    </location>
</feature>
<dbReference type="EMBL" id="BC137703">
    <property type="protein sequence ID" value="AAI37704.1"/>
    <property type="molecule type" value="mRNA"/>
</dbReference>
<comment type="subcellular location">
    <subcellularLocation>
        <location evidence="1">Membrane</location>
        <topology evidence="1">Single-pass type I membrane protein</topology>
    </subcellularLocation>
</comment>
<keyword evidence="5" id="KW-0677">Repeat</keyword>
<feature type="region of interest" description="Disordered" evidence="14">
    <location>
        <begin position="950"/>
        <end position="972"/>
    </location>
</feature>
<dbReference type="InterPro" id="IPR052672">
    <property type="entry name" value="Type1_Cytokine_Rcpt_Type2"/>
</dbReference>
<dbReference type="PROSITE" id="PS50853">
    <property type="entry name" value="FN3"/>
    <property type="match status" value="3"/>
</dbReference>
<evidence type="ECO:0000313" key="18">
    <source>
        <dbReference type="EMBL" id="AAI37704.1"/>
    </source>
</evidence>
<dbReference type="InterPro" id="IPR036116">
    <property type="entry name" value="FN3_sf"/>
</dbReference>
<comment type="similarity">
    <text evidence="2">Belongs to the type I cytokine receptor family. Type 2 subfamily.</text>
</comment>
<dbReference type="AGR" id="MGI:1330819"/>
<reference evidence="18" key="1">
    <citation type="journal article" date="2004" name="Genome Res.">
        <title>The status, quality, and expansion of the NIH full-length cDNA project: the Mammalian Gene Collection (MGC).</title>
        <authorList>
            <consortium name="The MGC Project Team"/>
            <person name="Gerhard D.S."/>
            <person name="Wagner L."/>
            <person name="Feingold E.A."/>
            <person name="Shenmen C.M."/>
            <person name="Grouse L.H."/>
            <person name="Schuler G."/>
            <person name="Klein S.L."/>
            <person name="Old S."/>
            <person name="Rasooly R."/>
            <person name="Good P."/>
            <person name="Guyer M."/>
            <person name="Peck A.M."/>
            <person name="Derge J.G."/>
            <person name="Lipman D."/>
            <person name="Collins F.S."/>
            <person name="Jang W."/>
            <person name="Sherry S."/>
            <person name="Feolo M."/>
            <person name="Misquitta L."/>
            <person name="Lee E."/>
            <person name="Rotmistrovsky K."/>
            <person name="Greenhut S.F."/>
            <person name="Schaefer C.F."/>
            <person name="Buetow K."/>
            <person name="Bonner T.I."/>
            <person name="Haussler D."/>
            <person name="Kent J."/>
            <person name="Kiekhaus M."/>
            <person name="Furey T."/>
            <person name="Brent M."/>
            <person name="Prange C."/>
            <person name="Schreiber K."/>
            <person name="Shapiro N."/>
            <person name="Bhat N.K."/>
            <person name="Hopkins R.F."/>
            <person name="Hsie F."/>
            <person name="Driscoll T."/>
            <person name="Soares M.B."/>
            <person name="Casavant T.L."/>
            <person name="Scheetz T.E."/>
            <person name="Brown-stein M.J."/>
            <person name="Usdin T.B."/>
            <person name="Toshiyuki S."/>
            <person name="Carninci P."/>
            <person name="Piao Y."/>
            <person name="Dudekula D.B."/>
            <person name="Ko M.S."/>
            <person name="Kawakami K."/>
            <person name="Suzuki Y."/>
            <person name="Sugano S."/>
            <person name="Gruber C.E."/>
            <person name="Smith M.R."/>
            <person name="Simmons B."/>
            <person name="Moore T."/>
            <person name="Waterman R."/>
            <person name="Johnson S.L."/>
            <person name="Ruan Y."/>
            <person name="Wei C.L."/>
            <person name="Mathavan S."/>
            <person name="Gunaratne P.H."/>
            <person name="Wu J."/>
            <person name="Garcia A.M."/>
            <person name="Hulyk S.W."/>
            <person name="Fuh E."/>
            <person name="Yuan Y."/>
            <person name="Sneed A."/>
            <person name="Kowis C."/>
            <person name="Hodgson A."/>
            <person name="Muzny D.M."/>
            <person name="McPherson J."/>
            <person name="Gibbs R.A."/>
            <person name="Fahey J."/>
            <person name="Helton E."/>
            <person name="Ketteman M."/>
            <person name="Madan A."/>
            <person name="Rodrigues S."/>
            <person name="Sanchez A."/>
            <person name="Whiting M."/>
            <person name="Madari A."/>
            <person name="Young A.C."/>
            <person name="Wetherby K.D."/>
            <person name="Granite S.J."/>
            <person name="Kwong P.N."/>
            <person name="Brinkley C.P."/>
            <person name="Pearson R.L."/>
            <person name="Bouffard G.G."/>
            <person name="Blakesly R.W."/>
            <person name="Green E.D."/>
            <person name="Dickson M.C."/>
            <person name="Rodriguez A.C."/>
            <person name="Grimwood J."/>
            <person name="Schmutz J."/>
            <person name="Myers R.M."/>
            <person name="Butterfield Y.S."/>
            <person name="Griffith M."/>
            <person name="Griffith O.L."/>
            <person name="Krzywinski M.I."/>
            <person name="Liao N."/>
            <person name="Morin R."/>
            <person name="Morrin R."/>
            <person name="Palmquist D."/>
            <person name="Petrescu A.S."/>
            <person name="Skalska U."/>
            <person name="Smailus D.E."/>
            <person name="Stott J.M."/>
            <person name="Schnerch A."/>
            <person name="Schein J.E."/>
            <person name="Jones S.J."/>
            <person name="Holt R.A."/>
            <person name="Baross A."/>
            <person name="Marra M.A."/>
            <person name="Clifton S."/>
            <person name="Makowski K.A."/>
            <person name="Bosak S."/>
            <person name="Malek J."/>
        </authorList>
    </citation>
    <scope>NUCLEOTIDE SEQUENCE [LARGE SCALE MRNA]</scope>
    <source>
        <tissue evidence="18">Brain</tissue>
    </source>
</reference>
<dbReference type="PeptideAtlas" id="B9EHD2"/>
<evidence type="ECO:0000256" key="5">
    <source>
        <dbReference type="ARBA" id="ARBA00022737"/>
    </source>
</evidence>
<dbReference type="FunFam" id="2.60.40.10:FF:000738">
    <property type="entry name" value="Leukemia inhibitory factor receptor"/>
    <property type="match status" value="1"/>
</dbReference>
<feature type="signal peptide" evidence="16">
    <location>
        <begin position="1"/>
        <end position="23"/>
    </location>
</feature>
<protein>
    <recommendedName>
        <fullName evidence="12">Oncostatin-M-specific receptor subunit beta</fullName>
    </recommendedName>
    <alternativeName>
        <fullName evidence="13">Interleukin-31 receptor subunit beta</fullName>
    </alternativeName>
</protein>
<dbReference type="CDD" id="cd00063">
    <property type="entry name" value="FN3"/>
    <property type="match status" value="3"/>
</dbReference>
<dbReference type="GO" id="GO:0005886">
    <property type="term" value="C:plasma membrane"/>
    <property type="evidence" value="ECO:0007669"/>
    <property type="project" value="UniProtKB-ARBA"/>
</dbReference>
<evidence type="ECO:0000256" key="13">
    <source>
        <dbReference type="ARBA" id="ARBA00079310"/>
    </source>
</evidence>
<keyword evidence="6 15" id="KW-1133">Transmembrane helix</keyword>
<evidence type="ECO:0000259" key="17">
    <source>
        <dbReference type="PROSITE" id="PS50853"/>
    </source>
</evidence>
<evidence type="ECO:0000256" key="16">
    <source>
        <dbReference type="SAM" id="SignalP"/>
    </source>
</evidence>
<evidence type="ECO:0000256" key="6">
    <source>
        <dbReference type="ARBA" id="ARBA00022989"/>
    </source>
</evidence>
<evidence type="ECO:0000256" key="10">
    <source>
        <dbReference type="ARBA" id="ARBA00023180"/>
    </source>
</evidence>
<dbReference type="GO" id="GO:0038165">
    <property type="term" value="P:oncostatin-M-mediated signaling pathway"/>
    <property type="evidence" value="ECO:0007669"/>
    <property type="project" value="UniProtKB-ARBA"/>
</dbReference>
<dbReference type="AlphaFoldDB" id="B9EHD2"/>
<dbReference type="GO" id="GO:0004896">
    <property type="term" value="F:cytokine receptor activity"/>
    <property type="evidence" value="ECO:0007669"/>
    <property type="project" value="InterPro"/>
</dbReference>
<dbReference type="Pfam" id="PF25552">
    <property type="entry name" value="LIFR_D4"/>
    <property type="match status" value="1"/>
</dbReference>
<feature type="domain" description="Fibronectin type-III" evidence="17">
    <location>
        <begin position="623"/>
        <end position="734"/>
    </location>
</feature>
<dbReference type="Pfam" id="PF00041">
    <property type="entry name" value="fn3"/>
    <property type="match status" value="1"/>
</dbReference>
<dbReference type="FunFam" id="2.60.40.10:FF:000657">
    <property type="entry name" value="Leukemia inhibitory factor receptor"/>
    <property type="match status" value="1"/>
</dbReference>
<evidence type="ECO:0000256" key="2">
    <source>
        <dbReference type="ARBA" id="ARBA00008921"/>
    </source>
</evidence>
<evidence type="ECO:0000256" key="11">
    <source>
        <dbReference type="ARBA" id="ARBA00064786"/>
    </source>
</evidence>